<proteinExistence type="predicted"/>
<reference evidence="1" key="1">
    <citation type="submission" date="2020-04" db="EMBL/GenBank/DDBJ databases">
        <authorList>
            <person name="Chiriac C."/>
            <person name="Salcher M."/>
            <person name="Ghai R."/>
            <person name="Kavagutti S V."/>
        </authorList>
    </citation>
    <scope>NUCLEOTIDE SEQUENCE</scope>
</reference>
<organism evidence="1">
    <name type="scientific">uncultured Caudovirales phage</name>
    <dbReference type="NCBI Taxonomy" id="2100421"/>
    <lineage>
        <taxon>Viruses</taxon>
        <taxon>Duplodnaviria</taxon>
        <taxon>Heunggongvirae</taxon>
        <taxon>Uroviricota</taxon>
        <taxon>Caudoviricetes</taxon>
        <taxon>Peduoviridae</taxon>
        <taxon>Maltschvirus</taxon>
        <taxon>Maltschvirus maltsch</taxon>
    </lineage>
</organism>
<evidence type="ECO:0008006" key="2">
    <source>
        <dbReference type="Google" id="ProtNLM"/>
    </source>
</evidence>
<accession>A0A6J5LEJ5</accession>
<sequence length="136" mass="15534">MGSYAALNGGQTINTFMQRDKQRGICPTCKNRYVAINKYFNGKVYYRKVCDVCYRSKGNIKPEPPAWVKSGYKLKQKCDRCGFTASNIKTQMKVYHVDGNLKNNDWTNLKTLCLNCQAAIQDSKTNWKPADLIADF</sequence>
<protein>
    <recommendedName>
        <fullName evidence="2">HNHc domain containing protein</fullName>
    </recommendedName>
</protein>
<evidence type="ECO:0000313" key="1">
    <source>
        <dbReference type="EMBL" id="CAB4133004.1"/>
    </source>
</evidence>
<gene>
    <name evidence="1" type="ORF">UFOVP257_31</name>
</gene>
<name>A0A6J5LEJ5_9CAUD</name>
<dbReference type="EMBL" id="LR796274">
    <property type="protein sequence ID" value="CAB4133004.1"/>
    <property type="molecule type" value="Genomic_DNA"/>
</dbReference>